<name>A0A1L5PCZ6_RHIET</name>
<protein>
    <submittedName>
        <fullName evidence="2">Uncharacterized protein</fullName>
    </submittedName>
</protein>
<geneLocation type="plasmid" evidence="3">
    <name>prsp8c3c</name>
</geneLocation>
<evidence type="ECO:0000256" key="1">
    <source>
        <dbReference type="SAM" id="MobiDB-lite"/>
    </source>
</evidence>
<dbReference type="AlphaFoldDB" id="A0A1L5PCZ6"/>
<proteinExistence type="predicted"/>
<dbReference type="EMBL" id="CP017244">
    <property type="protein sequence ID" value="APO77940.1"/>
    <property type="molecule type" value="Genomic_DNA"/>
</dbReference>
<accession>A0A1L5PCZ6</accession>
<gene>
    <name evidence="2" type="ORF">AM571_PC00198</name>
</gene>
<reference evidence="2 3" key="1">
    <citation type="submission" date="2016-09" db="EMBL/GenBank/DDBJ databases">
        <title>The complete genome sequences of Rhizobium gallicum, symbiovars gallicum and phaseoli, symbionts associated to common bean (Phaseolus vulgaris).</title>
        <authorList>
            <person name="Bustos P."/>
            <person name="Santamaria R.I."/>
            <person name="Perez-Carrascal O.M."/>
            <person name="Juarez S."/>
            <person name="Lozano L."/>
            <person name="Martinez-Flores I."/>
            <person name="Martinez-Romero E."/>
            <person name="Cevallos M."/>
            <person name="Romero D."/>
            <person name="Davila G."/>
            <person name="Gonzalez V."/>
        </authorList>
    </citation>
    <scope>NUCLEOTIDE SEQUENCE [LARGE SCALE GENOMIC DNA]</scope>
    <source>
        <strain evidence="2 3">8C-3</strain>
        <plasmid evidence="3">Plasmid prsp8c3c</plasmid>
    </source>
</reference>
<evidence type="ECO:0000313" key="3">
    <source>
        <dbReference type="Proteomes" id="UP000185109"/>
    </source>
</evidence>
<keyword evidence="2" id="KW-0614">Plasmid</keyword>
<evidence type="ECO:0000313" key="2">
    <source>
        <dbReference type="EMBL" id="APO77940.1"/>
    </source>
</evidence>
<dbReference type="Proteomes" id="UP000185109">
    <property type="component" value="Plasmid pRsp8C3c"/>
</dbReference>
<feature type="region of interest" description="Disordered" evidence="1">
    <location>
        <begin position="1"/>
        <end position="31"/>
    </location>
</feature>
<sequence length="78" mass="8945">MTPGAGTARKPRPPRPLMTWWTSTSPSPRKRMRNDIIDEIEPPVPKPILPISLGAFYRRAFRPCIDMKSVRMANRAEK</sequence>
<organism evidence="2 3">
    <name type="scientific">Rhizobium etli 8C-3</name>
    <dbReference type="NCBI Taxonomy" id="538025"/>
    <lineage>
        <taxon>Bacteria</taxon>
        <taxon>Pseudomonadati</taxon>
        <taxon>Pseudomonadota</taxon>
        <taxon>Alphaproteobacteria</taxon>
        <taxon>Hyphomicrobiales</taxon>
        <taxon>Rhizobiaceae</taxon>
        <taxon>Rhizobium/Agrobacterium group</taxon>
        <taxon>Rhizobium</taxon>
    </lineage>
</organism>